<comment type="caution">
    <text evidence="3">The sequence shown here is derived from an EMBL/GenBank/DDBJ whole genome shotgun (WGS) entry which is preliminary data.</text>
</comment>
<dbReference type="Proteomes" id="UP001159427">
    <property type="component" value="Unassembled WGS sequence"/>
</dbReference>
<proteinExistence type="predicted"/>
<evidence type="ECO:0000313" key="4">
    <source>
        <dbReference type="Proteomes" id="UP001159427"/>
    </source>
</evidence>
<dbReference type="InterPro" id="IPR006723">
    <property type="entry name" value="Islet_autoAg_Ica1_C"/>
</dbReference>
<accession>A0ABN8SUU5</accession>
<keyword evidence="4" id="KW-1185">Reference proteome</keyword>
<dbReference type="SMART" id="SM01237">
    <property type="entry name" value="ICA69"/>
    <property type="match status" value="1"/>
</dbReference>
<feature type="compositionally biased region" description="Polar residues" evidence="1">
    <location>
        <begin position="64"/>
        <end position="80"/>
    </location>
</feature>
<name>A0ABN8SUU5_9CNID</name>
<dbReference type="EMBL" id="CALNXI010003815">
    <property type="protein sequence ID" value="CAH3194382.1"/>
    <property type="molecule type" value="Genomic_DNA"/>
</dbReference>
<dbReference type="PANTHER" id="PTHR10164">
    <property type="entry name" value="ISLET CELL AUTOANTIGEN 1"/>
    <property type="match status" value="1"/>
</dbReference>
<dbReference type="Pfam" id="PF04629">
    <property type="entry name" value="ICA69"/>
    <property type="match status" value="1"/>
</dbReference>
<evidence type="ECO:0000256" key="1">
    <source>
        <dbReference type="SAM" id="MobiDB-lite"/>
    </source>
</evidence>
<feature type="compositionally biased region" description="Polar residues" evidence="1">
    <location>
        <begin position="101"/>
        <end position="114"/>
    </location>
</feature>
<sequence>MTADDLLFGSPTREDRGTEDKSDLDILNEILGATGGSGGQGTAESDNSFSKTWKDMFGDEPLESTRQPQEPSQSWSQGGTNFMMPSDLLNSMANFDPFSQLPASTQPGTKSKQIPSLPGKSKEKSKGKKGSDMSAWFSLFSDLDPLANPDAIDQQNKKSEEDRQC</sequence>
<gene>
    <name evidence="3" type="ORF">PEVE_00027716</name>
</gene>
<feature type="domain" description="Islet cell autoantigen Ica1 C-terminal" evidence="2">
    <location>
        <begin position="2"/>
        <end position="165"/>
    </location>
</feature>
<feature type="compositionally biased region" description="Basic and acidic residues" evidence="1">
    <location>
        <begin position="155"/>
        <end position="165"/>
    </location>
</feature>
<dbReference type="PANTHER" id="PTHR10164:SF4">
    <property type="entry name" value="GH23156P"/>
    <property type="match status" value="1"/>
</dbReference>
<protein>
    <recommendedName>
        <fullName evidence="2">Islet cell autoantigen Ica1 C-terminal domain-containing protein</fullName>
    </recommendedName>
</protein>
<dbReference type="InterPro" id="IPR024114">
    <property type="entry name" value="Islet_autoAg_Ica1/Ica1-like"/>
</dbReference>
<reference evidence="3 4" key="1">
    <citation type="submission" date="2022-05" db="EMBL/GenBank/DDBJ databases">
        <authorList>
            <consortium name="Genoscope - CEA"/>
            <person name="William W."/>
        </authorList>
    </citation>
    <scope>NUCLEOTIDE SEQUENCE [LARGE SCALE GENOMIC DNA]</scope>
</reference>
<organism evidence="3 4">
    <name type="scientific">Porites evermanni</name>
    <dbReference type="NCBI Taxonomy" id="104178"/>
    <lineage>
        <taxon>Eukaryota</taxon>
        <taxon>Metazoa</taxon>
        <taxon>Cnidaria</taxon>
        <taxon>Anthozoa</taxon>
        <taxon>Hexacorallia</taxon>
        <taxon>Scleractinia</taxon>
        <taxon>Fungiina</taxon>
        <taxon>Poritidae</taxon>
        <taxon>Porites</taxon>
    </lineage>
</organism>
<feature type="compositionally biased region" description="Basic and acidic residues" evidence="1">
    <location>
        <begin position="12"/>
        <end position="24"/>
    </location>
</feature>
<feature type="region of interest" description="Disordered" evidence="1">
    <location>
        <begin position="1"/>
        <end position="165"/>
    </location>
</feature>
<evidence type="ECO:0000313" key="3">
    <source>
        <dbReference type="EMBL" id="CAH3194382.1"/>
    </source>
</evidence>
<evidence type="ECO:0000259" key="2">
    <source>
        <dbReference type="SMART" id="SM01237"/>
    </source>
</evidence>